<gene>
    <name evidence="1" type="ORF">FKR81_03160</name>
</gene>
<dbReference type="Gene3D" id="3.30.60.140">
    <property type="match status" value="1"/>
</dbReference>
<dbReference type="Proteomes" id="UP000316639">
    <property type="component" value="Unassembled WGS sequence"/>
</dbReference>
<dbReference type="InterPro" id="IPR017133">
    <property type="entry name" value="PvcA"/>
</dbReference>
<dbReference type="PANTHER" id="PTHR37285">
    <property type="entry name" value="SPORE WALL MATURATION PROTEIN DIT1"/>
    <property type="match status" value="1"/>
</dbReference>
<organism evidence="1 2">
    <name type="scientific">Lentzea tibetensis</name>
    <dbReference type="NCBI Taxonomy" id="2591470"/>
    <lineage>
        <taxon>Bacteria</taxon>
        <taxon>Bacillati</taxon>
        <taxon>Actinomycetota</taxon>
        <taxon>Actinomycetes</taxon>
        <taxon>Pseudonocardiales</taxon>
        <taxon>Pseudonocardiaceae</taxon>
        <taxon>Lentzea</taxon>
    </lineage>
</organism>
<dbReference type="PANTHER" id="PTHR37285:SF5">
    <property type="entry name" value="SPORE WALL MATURATION PROTEIN DIT1"/>
    <property type="match status" value="1"/>
</dbReference>
<dbReference type="InterPro" id="IPR007817">
    <property type="entry name" value="Isocyanide_synthase_DIT1"/>
</dbReference>
<protein>
    <submittedName>
        <fullName evidence="1">Pyoverdine biosynthesis protein PvcA</fullName>
    </submittedName>
</protein>
<evidence type="ECO:0000313" key="1">
    <source>
        <dbReference type="EMBL" id="TWP53770.1"/>
    </source>
</evidence>
<dbReference type="Pfam" id="PF05141">
    <property type="entry name" value="DIT1_PvcA"/>
    <property type="match status" value="1"/>
</dbReference>
<dbReference type="PIRSF" id="PIRSF037196">
    <property type="entry name" value="Pyoverdine_chromoph_PvcA"/>
    <property type="match status" value="1"/>
</dbReference>
<dbReference type="EMBL" id="VOBR01000002">
    <property type="protein sequence ID" value="TWP53770.1"/>
    <property type="molecule type" value="Genomic_DNA"/>
</dbReference>
<sequence length="349" mass="38672">MLFGFKLPARASTVDIKNLDDLLLLDNALWSFDTSIVTEERTARRILSILLTHRRRARHGGECFSEHCPDCLRPHLDQVVQQVRDGRPVELSLPAFPAKSPNRNKVLGPLPDKAEEIAVRFLAGLCDQISAVYEPGARITICADGRVFADLIGVPDAHVSAYQRAMARLVAREAPDALRLFTLDDAAAGLCPDQLRRDLDSRYSESLEQLRAEIRANENTRATYLGIVRFLVEDRLGPDYQGTRSALQRESRDRAYGVVARSRAWGRLVGDRFPHAVRLSIHPQPCGSAKLGILLGGGADSWLTPWHSVAVQGGGRFQLMKRAEAERLGAVLVLDRGRPSHFVLTNSCT</sequence>
<evidence type="ECO:0000313" key="2">
    <source>
        <dbReference type="Proteomes" id="UP000316639"/>
    </source>
</evidence>
<keyword evidence="2" id="KW-1185">Reference proteome</keyword>
<reference evidence="1 2" key="1">
    <citation type="submission" date="2019-07" db="EMBL/GenBank/DDBJ databases">
        <title>Lentzea xizangensis sp. nov., isolated from Qinghai-Tibetan Plateau Soils.</title>
        <authorList>
            <person name="Huang J."/>
        </authorList>
    </citation>
    <scope>NUCLEOTIDE SEQUENCE [LARGE SCALE GENOMIC DNA]</scope>
    <source>
        <strain evidence="1 2">FXJ1.1311</strain>
    </source>
</reference>
<name>A0A563F1D4_9PSEU</name>
<comment type="caution">
    <text evidence="1">The sequence shown here is derived from an EMBL/GenBank/DDBJ whole genome shotgun (WGS) entry which is preliminary data.</text>
</comment>
<dbReference type="OrthoDB" id="860574at2"/>
<dbReference type="AlphaFoldDB" id="A0A563F1D4"/>
<accession>A0A563F1D4</accession>
<proteinExistence type="predicted"/>
<dbReference type="RefSeq" id="WP_146349366.1">
    <property type="nucleotide sequence ID" value="NZ_VOBR01000002.1"/>
</dbReference>